<dbReference type="PRINTS" id="PR00420">
    <property type="entry name" value="RNGMNOXGNASE"/>
</dbReference>
<evidence type="ECO:0000256" key="2">
    <source>
        <dbReference type="ARBA" id="ARBA00005833"/>
    </source>
</evidence>
<dbReference type="OrthoDB" id="9790035at2"/>
<evidence type="ECO:0000256" key="5">
    <source>
        <dbReference type="ARBA" id="ARBA00023070"/>
    </source>
</evidence>
<accession>F4QL11</accession>
<evidence type="ECO:0000259" key="8">
    <source>
        <dbReference type="Pfam" id="PF01593"/>
    </source>
</evidence>
<comment type="similarity">
    <text evidence="2">Belongs to the tryptophan 2-monooxygenase family.</text>
</comment>
<dbReference type="GO" id="GO:0050361">
    <property type="term" value="F:tryptophan 2-monooxygenase activity"/>
    <property type="evidence" value="ECO:0007669"/>
    <property type="project" value="UniProtKB-EC"/>
</dbReference>
<dbReference type="HOGENOM" id="CLU_004498_10_3_5"/>
<reference evidence="10" key="1">
    <citation type="submission" date="2011-03" db="EMBL/GenBank/DDBJ databases">
        <title>Draft genome sequence of Brevundimonas diminuta.</title>
        <authorList>
            <person name="Brown P.J.B."/>
            <person name="Buechlein A."/>
            <person name="Hemmerich C."/>
            <person name="Brun Y.V."/>
        </authorList>
    </citation>
    <scope>NUCLEOTIDE SEQUENCE [LARGE SCALE GENOMIC DNA]</scope>
    <source>
        <strain evidence="10">C19</strain>
    </source>
</reference>
<dbReference type="InterPro" id="IPR036188">
    <property type="entry name" value="FAD/NAD-bd_sf"/>
</dbReference>
<evidence type="ECO:0000313" key="10">
    <source>
        <dbReference type="Proteomes" id="UP000006512"/>
    </source>
</evidence>
<protein>
    <recommendedName>
        <fullName evidence="4">Tryptophan 2-monooxygenase</fullName>
        <ecNumber evidence="3">1.13.12.3</ecNumber>
    </recommendedName>
</protein>
<keyword evidence="10" id="KW-1185">Reference proteome</keyword>
<dbReference type="STRING" id="715226.ABI_06680"/>
<proteinExistence type="inferred from homology"/>
<dbReference type="AlphaFoldDB" id="F4QL11"/>
<dbReference type="PANTHER" id="PTHR10742:SF410">
    <property type="entry name" value="LYSINE-SPECIFIC HISTONE DEMETHYLASE 2"/>
    <property type="match status" value="1"/>
</dbReference>
<dbReference type="PANTHER" id="PTHR10742">
    <property type="entry name" value="FLAVIN MONOAMINE OXIDASE"/>
    <property type="match status" value="1"/>
</dbReference>
<feature type="domain" description="Amine oxidase" evidence="8">
    <location>
        <begin position="11"/>
        <end position="97"/>
    </location>
</feature>
<dbReference type="EMBL" id="GL883077">
    <property type="protein sequence ID" value="EGF92234.1"/>
    <property type="molecule type" value="Genomic_DNA"/>
</dbReference>
<name>F4QL11_9CAUL</name>
<dbReference type="InterPro" id="IPR050281">
    <property type="entry name" value="Flavin_monoamine_oxidase"/>
</dbReference>
<gene>
    <name evidence="9" type="ORF">ABI_06680</name>
</gene>
<organism evidence="9 10">
    <name type="scientific">Asticcacaulis biprosthecium C19</name>
    <dbReference type="NCBI Taxonomy" id="715226"/>
    <lineage>
        <taxon>Bacteria</taxon>
        <taxon>Pseudomonadati</taxon>
        <taxon>Pseudomonadota</taxon>
        <taxon>Alphaproteobacteria</taxon>
        <taxon>Caulobacterales</taxon>
        <taxon>Caulobacteraceae</taxon>
        <taxon>Asticcacaulis</taxon>
    </lineage>
</organism>
<dbReference type="EC" id="1.13.12.3" evidence="3"/>
<comment type="pathway">
    <text evidence="1">Plant hormone metabolism; auxin biosynthesis.</text>
</comment>
<dbReference type="InterPro" id="IPR002937">
    <property type="entry name" value="Amino_oxidase"/>
</dbReference>
<dbReference type="SUPFAM" id="SSF51905">
    <property type="entry name" value="FAD/NAD(P)-binding domain"/>
    <property type="match status" value="1"/>
</dbReference>
<dbReference type="SUPFAM" id="SSF54373">
    <property type="entry name" value="FAD-linked reductases, C-terminal domain"/>
    <property type="match status" value="1"/>
</dbReference>
<feature type="region of interest" description="Disordered" evidence="7">
    <location>
        <begin position="97"/>
        <end position="127"/>
    </location>
</feature>
<dbReference type="eggNOG" id="COG1231">
    <property type="taxonomic scope" value="Bacteria"/>
</dbReference>
<keyword evidence="5" id="KW-0073">Auxin biosynthesis</keyword>
<dbReference type="Pfam" id="PF01593">
    <property type="entry name" value="Amino_oxidase"/>
    <property type="match status" value="2"/>
</dbReference>
<dbReference type="Proteomes" id="UP000006512">
    <property type="component" value="Unassembled WGS sequence"/>
</dbReference>
<evidence type="ECO:0000256" key="7">
    <source>
        <dbReference type="SAM" id="MobiDB-lite"/>
    </source>
</evidence>
<comment type="catalytic activity">
    <reaction evidence="6">
        <text>L-tryptophan + O2 = indole-3-acetamide + CO2 + H2O</text>
        <dbReference type="Rhea" id="RHEA:16165"/>
        <dbReference type="ChEBI" id="CHEBI:15377"/>
        <dbReference type="ChEBI" id="CHEBI:15379"/>
        <dbReference type="ChEBI" id="CHEBI:16031"/>
        <dbReference type="ChEBI" id="CHEBI:16526"/>
        <dbReference type="ChEBI" id="CHEBI:57912"/>
        <dbReference type="EC" id="1.13.12.3"/>
    </reaction>
</comment>
<dbReference type="GO" id="GO:0009851">
    <property type="term" value="P:auxin biosynthetic process"/>
    <property type="evidence" value="ECO:0007669"/>
    <property type="project" value="UniProtKB-KW"/>
</dbReference>
<evidence type="ECO:0000256" key="1">
    <source>
        <dbReference type="ARBA" id="ARBA00004814"/>
    </source>
</evidence>
<evidence type="ECO:0000256" key="3">
    <source>
        <dbReference type="ARBA" id="ARBA00012535"/>
    </source>
</evidence>
<evidence type="ECO:0000256" key="6">
    <source>
        <dbReference type="ARBA" id="ARBA00047321"/>
    </source>
</evidence>
<sequence>MTDVIIIGAGISGLSAALALKARGLSYTILEASGEIGGRAQTRRLPSGVPADLGPHWLHGEDSELGDLIRAYGLPGHRDASEAMRIYEFGQRVERGDDWPDGAVDPDTAKAVASGESQDVPLSGLGKDEEGRKWLRRFGQGWNGLEPPAEPSAYEFLTDESEPGGLQLDGGMAALVARMAEEVGRESIRLDTPVAQVRSVGGRVEVDGMAAGRAVVTVGLGVLNSGGIGFDPEVQSVIATATQGLVVSRMNKIILELDPGFLSDRHIPEDLGVLMVDSRAHYCHVRGGGLPLLTLFATGDAAGVVEGFSHVEALHYVAEVVKAVPELHDLKKYVVAEPIVTRWLANPWTQGAYSALMPGYRRHAPWWTGRVGICGDSFDDRFPASLAGAFRSGKRLIDALP</sequence>
<dbReference type="RefSeq" id="WP_006271409.1">
    <property type="nucleotide sequence ID" value="NZ_GL883077.1"/>
</dbReference>
<feature type="domain" description="Amine oxidase" evidence="8">
    <location>
        <begin position="149"/>
        <end position="395"/>
    </location>
</feature>
<evidence type="ECO:0000256" key="4">
    <source>
        <dbReference type="ARBA" id="ARBA00017871"/>
    </source>
</evidence>
<dbReference type="Gene3D" id="3.50.50.60">
    <property type="entry name" value="FAD/NAD(P)-binding domain"/>
    <property type="match status" value="1"/>
</dbReference>
<evidence type="ECO:0000313" key="9">
    <source>
        <dbReference type="EMBL" id="EGF92234.1"/>
    </source>
</evidence>